<evidence type="ECO:0000313" key="1">
    <source>
        <dbReference type="EMBL" id="MWB92939.1"/>
    </source>
</evidence>
<accession>A0A6I4NMR9</accession>
<dbReference type="AlphaFoldDB" id="A0A6I4NMR9"/>
<sequence>MKRSIWFIIVLSVFLVQCSSLSIISSWQASEKLNVKTGRIVVVGLIKESDQSLQWQMENHLADDLCNLGYDAIPSIELYGFEAFKGKDEKEILKQLEQDDIAAVLTIVLLNKQKEKYYSLKSMYDLTDSYNDNDFSI</sequence>
<keyword evidence="2" id="KW-1185">Reference proteome</keyword>
<dbReference type="RefSeq" id="WP_160372880.1">
    <property type="nucleotide sequence ID" value="NZ_WSTB01000001.1"/>
</dbReference>
<organism evidence="1 2">
    <name type="scientific">Flavobacterium hydrocarbonoxydans</name>
    <dbReference type="NCBI Taxonomy" id="2683249"/>
    <lineage>
        <taxon>Bacteria</taxon>
        <taxon>Pseudomonadati</taxon>
        <taxon>Bacteroidota</taxon>
        <taxon>Flavobacteriia</taxon>
        <taxon>Flavobacteriales</taxon>
        <taxon>Flavobacteriaceae</taxon>
        <taxon>Flavobacterium</taxon>
    </lineage>
</organism>
<comment type="caution">
    <text evidence="1">The sequence shown here is derived from an EMBL/GenBank/DDBJ whole genome shotgun (WGS) entry which is preliminary data.</text>
</comment>
<gene>
    <name evidence="1" type="ORF">GON26_01055</name>
</gene>
<reference evidence="1 2" key="1">
    <citation type="submission" date="2019-12" db="EMBL/GenBank/DDBJ databases">
        <authorList>
            <person name="Kim Y.S."/>
        </authorList>
    </citation>
    <scope>NUCLEOTIDE SEQUENCE [LARGE SCALE GENOMIC DNA]</scope>
    <source>
        <strain evidence="1 2">GA093</strain>
    </source>
</reference>
<evidence type="ECO:0000313" key="2">
    <source>
        <dbReference type="Proteomes" id="UP000471501"/>
    </source>
</evidence>
<dbReference type="EMBL" id="WSTB01000001">
    <property type="protein sequence ID" value="MWB92939.1"/>
    <property type="molecule type" value="Genomic_DNA"/>
</dbReference>
<protein>
    <submittedName>
        <fullName evidence="1">Uncharacterized protein</fullName>
    </submittedName>
</protein>
<dbReference type="Proteomes" id="UP000471501">
    <property type="component" value="Unassembled WGS sequence"/>
</dbReference>
<name>A0A6I4NMR9_9FLAO</name>
<proteinExistence type="predicted"/>